<dbReference type="AlphaFoldDB" id="A0A428RS94"/>
<feature type="region of interest" description="Disordered" evidence="4">
    <location>
        <begin position="452"/>
        <end position="482"/>
    </location>
</feature>
<dbReference type="EMBL" id="NKCL01000145">
    <property type="protein sequence ID" value="RSL80447.1"/>
    <property type="molecule type" value="Genomic_DNA"/>
</dbReference>
<feature type="repeat" description="ANK" evidence="3">
    <location>
        <begin position="1181"/>
        <end position="1218"/>
    </location>
</feature>
<keyword evidence="1" id="KW-0677">Repeat</keyword>
<evidence type="ECO:0000256" key="1">
    <source>
        <dbReference type="ARBA" id="ARBA00022737"/>
    </source>
</evidence>
<feature type="transmembrane region" description="Helical" evidence="5">
    <location>
        <begin position="375"/>
        <end position="394"/>
    </location>
</feature>
<feature type="transmembrane region" description="Helical" evidence="5">
    <location>
        <begin position="14"/>
        <end position="35"/>
    </location>
</feature>
<keyword evidence="5" id="KW-0472">Membrane</keyword>
<feature type="region of interest" description="Disordered" evidence="4">
    <location>
        <begin position="742"/>
        <end position="780"/>
    </location>
</feature>
<keyword evidence="5" id="KW-0812">Transmembrane</keyword>
<feature type="transmembrane region" description="Helical" evidence="5">
    <location>
        <begin position="288"/>
        <end position="311"/>
    </location>
</feature>
<evidence type="ECO:0000313" key="6">
    <source>
        <dbReference type="EMBL" id="RSL80447.1"/>
    </source>
</evidence>
<accession>A0A428RS94</accession>
<dbReference type="Gene3D" id="1.25.40.20">
    <property type="entry name" value="Ankyrin repeat-containing domain"/>
    <property type="match status" value="2"/>
</dbReference>
<protein>
    <submittedName>
        <fullName evidence="6">Uncharacterized protein</fullName>
    </submittedName>
</protein>
<feature type="transmembrane region" description="Helical" evidence="5">
    <location>
        <begin position="249"/>
        <end position="268"/>
    </location>
</feature>
<evidence type="ECO:0000256" key="4">
    <source>
        <dbReference type="SAM" id="MobiDB-lite"/>
    </source>
</evidence>
<keyword evidence="5" id="KW-1133">Transmembrane helix</keyword>
<dbReference type="Pfam" id="PF12796">
    <property type="entry name" value="Ank_2"/>
    <property type="match status" value="1"/>
</dbReference>
<evidence type="ECO:0000313" key="7">
    <source>
        <dbReference type="Proteomes" id="UP000287972"/>
    </source>
</evidence>
<evidence type="ECO:0000256" key="3">
    <source>
        <dbReference type="PROSITE-ProRule" id="PRU00023"/>
    </source>
</evidence>
<comment type="caution">
    <text evidence="6">The sequence shown here is derived from an EMBL/GenBank/DDBJ whole genome shotgun (WGS) entry which is preliminary data.</text>
</comment>
<dbReference type="Pfam" id="PF00023">
    <property type="entry name" value="Ank"/>
    <property type="match status" value="1"/>
</dbReference>
<dbReference type="SUPFAM" id="SSF48403">
    <property type="entry name" value="Ankyrin repeat"/>
    <property type="match status" value="1"/>
</dbReference>
<dbReference type="PROSITE" id="PS50297">
    <property type="entry name" value="ANK_REP_REGION"/>
    <property type="match status" value="1"/>
</dbReference>
<feature type="compositionally biased region" description="Basic and acidic residues" evidence="4">
    <location>
        <begin position="201"/>
        <end position="214"/>
    </location>
</feature>
<sequence>MQFISQALGWEDCVILAMAPLGIITILVSAIRAGGPAWLKAVIGRARENTSAAEMQLMSSTSEEVCELNNGKTIVRCQGSTPVWEFIYLIPTIRQQEPNQKLEIKVVTLEEACTKEKNLLHKSGGDEPQDNAHEDDAHEDEALQNEAPQGDAPSPQDPPPTSSGNMTRIFRKVFGSPPAPSTGDDSGERGIKPETVSGDPPGKHDVKPETVSEHGPSEAIYVIRSMGPGAPNIVLNLQNNSGNRRELRAFALVGVILQSCVLVFFGIITYHPTIRNSFRKDDKRVDDYALPLAIGGTLLLVLGLLGCAIVVEKSTQETRYERNKKYEMRIVWIQQKQTVGDQAFNPYATFPDAPRDVVTMSRRCDDSEAQKLKRLTTLGICAGLAGFIIQFIGLRGMNSAATLAQLGIVGIMTAIRAWVRRGLATPPRKEELTSDFELDALAWALTLLNHSSTEVSDPGTPPTGSGQDPTPANDAKQEEESLPDLTPLGSIEKFMNLDNQKQYLWNLSTGCDVDHQPFLQVGPRSNFRAQQVFETRWNLTRLAQFKGKSATEAVNLATAIEKIMSVLFPLSSKESATWTWLLAVDCRDSESTGSQCHINISLTSKDGAWMVLADQLESVLSLCLFTARKEEQSRLKDGQAGFNLNNENDDWLRQKTMNSGLGIRLLGSTDAEKTDQLIQDLRWWAPEAFDVIAELQDDNSTEGRAENPKKSVTLFEKNTREELDQIIKSDPRLDGISIDDNRVVGYGPAQPPSQGNGTRQRRFRNFSALPDSEREEKRRGTLAIESNDSLEKLFAKDLLFSFLFSAAKTLPEALHMKVETRETTTGSSLGDTSRVLVTKEMTSLVAEFGRLGYGTEQEAWLSIITPLSITEKLPFPRPLVDLARDEVGRMLQTHDWMEGTFICEKLWMQTQRLSQNAKKIRGWGIVFLVEYLCHLENEIARTGIEGDEVAQFNVTKAAEAAFDLLRASSHQPDFFTHLVRLYKRQRRPLESEYIQQLVDSTSQDDFTAQDNFPDYFGITELHLMAMDPSRGSIRGCTEEVWNAIDERDIFDWTPLHWAAAKENQEAIMALAWRGADPNLKSFEDEGLVRALVDRGAKVDVQIDEVIGSTLLHFVAENEMGPIMRILTGGLVHLDDKTRSKAINSKDVAGDTALHSAASSKRLENMEMLLSAGADPNIKNNDGMTPLHCVLLGSDDEGVCLEMVKILARHKADARAQDTHGNTPLDLAVDKGYTDVSEYLRGLLKAEVPTST</sequence>
<reference evidence="6 7" key="1">
    <citation type="submission" date="2017-06" db="EMBL/GenBank/DDBJ databases">
        <title>Comparative genomic analysis of Ambrosia Fusariam Clade fungi.</title>
        <authorList>
            <person name="Stajich J.E."/>
            <person name="Carrillo J."/>
            <person name="Kijimoto T."/>
            <person name="Eskalen A."/>
            <person name="O'Donnell K."/>
            <person name="Kasson M."/>
        </authorList>
    </citation>
    <scope>NUCLEOTIDE SEQUENCE [LARGE SCALE GENOMIC DNA]</scope>
    <source>
        <strain evidence="6 7">NRRL62606</strain>
    </source>
</reference>
<dbReference type="InterPro" id="IPR002110">
    <property type="entry name" value="Ankyrin_rpt"/>
</dbReference>
<feature type="compositionally biased region" description="Basic and acidic residues" evidence="4">
    <location>
        <begin position="118"/>
        <end position="136"/>
    </location>
</feature>
<evidence type="ECO:0000256" key="5">
    <source>
        <dbReference type="SAM" id="Phobius"/>
    </source>
</evidence>
<dbReference type="PANTHER" id="PTHR24198">
    <property type="entry name" value="ANKYRIN REPEAT AND PROTEIN KINASE DOMAIN-CONTAINING PROTEIN"/>
    <property type="match status" value="1"/>
</dbReference>
<feature type="repeat" description="ANK" evidence="3">
    <location>
        <begin position="1148"/>
        <end position="1180"/>
    </location>
</feature>
<proteinExistence type="predicted"/>
<keyword evidence="7" id="KW-1185">Reference proteome</keyword>
<keyword evidence="2 3" id="KW-0040">ANK repeat</keyword>
<dbReference type="PROSITE" id="PS50088">
    <property type="entry name" value="ANK_REPEAT"/>
    <property type="match status" value="3"/>
</dbReference>
<evidence type="ECO:0000256" key="2">
    <source>
        <dbReference type="ARBA" id="ARBA00023043"/>
    </source>
</evidence>
<dbReference type="Proteomes" id="UP000287972">
    <property type="component" value="Unassembled WGS sequence"/>
</dbReference>
<dbReference type="SMART" id="SM00248">
    <property type="entry name" value="ANK"/>
    <property type="match status" value="4"/>
</dbReference>
<name>A0A428RS94_9HYPO</name>
<organism evidence="6 7">
    <name type="scientific">Fusarium floridanum</name>
    <dbReference type="NCBI Taxonomy" id="1325733"/>
    <lineage>
        <taxon>Eukaryota</taxon>
        <taxon>Fungi</taxon>
        <taxon>Dikarya</taxon>
        <taxon>Ascomycota</taxon>
        <taxon>Pezizomycotina</taxon>
        <taxon>Sordariomycetes</taxon>
        <taxon>Hypocreomycetidae</taxon>
        <taxon>Hypocreales</taxon>
        <taxon>Nectriaceae</taxon>
        <taxon>Fusarium</taxon>
        <taxon>Fusarium solani species complex</taxon>
    </lineage>
</organism>
<feature type="region of interest" description="Disordered" evidence="4">
    <location>
        <begin position="118"/>
        <end position="214"/>
    </location>
</feature>
<dbReference type="InterPro" id="IPR036770">
    <property type="entry name" value="Ankyrin_rpt-contain_sf"/>
</dbReference>
<gene>
    <name evidence="6" type="ORF">CEP51_006563</name>
</gene>
<feature type="repeat" description="ANK" evidence="3">
    <location>
        <begin position="1050"/>
        <end position="1082"/>
    </location>
</feature>
<dbReference type="PANTHER" id="PTHR24198:SF165">
    <property type="entry name" value="ANKYRIN REPEAT-CONTAINING PROTEIN-RELATED"/>
    <property type="match status" value="1"/>
</dbReference>